<organism evidence="1 2">
    <name type="scientific">Rosa chinensis</name>
    <name type="common">China rose</name>
    <dbReference type="NCBI Taxonomy" id="74649"/>
    <lineage>
        <taxon>Eukaryota</taxon>
        <taxon>Viridiplantae</taxon>
        <taxon>Streptophyta</taxon>
        <taxon>Embryophyta</taxon>
        <taxon>Tracheophyta</taxon>
        <taxon>Spermatophyta</taxon>
        <taxon>Magnoliopsida</taxon>
        <taxon>eudicotyledons</taxon>
        <taxon>Gunneridae</taxon>
        <taxon>Pentapetalae</taxon>
        <taxon>rosids</taxon>
        <taxon>fabids</taxon>
        <taxon>Rosales</taxon>
        <taxon>Rosaceae</taxon>
        <taxon>Rosoideae</taxon>
        <taxon>Rosoideae incertae sedis</taxon>
        <taxon>Rosa</taxon>
    </lineage>
</organism>
<protein>
    <submittedName>
        <fullName evidence="1">Uncharacterized protein</fullName>
    </submittedName>
</protein>
<keyword evidence="2" id="KW-1185">Reference proteome</keyword>
<dbReference type="Gramene" id="PRQ30520">
    <property type="protein sequence ID" value="PRQ30520"/>
    <property type="gene ID" value="RchiOBHm_Chr5g0025561"/>
</dbReference>
<dbReference type="AlphaFoldDB" id="A0A2P6Q8L2"/>
<gene>
    <name evidence="1" type="ORF">RchiOBHm_Chr5g0025561</name>
</gene>
<evidence type="ECO:0000313" key="1">
    <source>
        <dbReference type="EMBL" id="PRQ30520.1"/>
    </source>
</evidence>
<proteinExistence type="predicted"/>
<sequence>MLKLFQLPNWGVKFGVFMMVRNPNEIRVFGLEIWYGITPKTHTNTKRTNHLDLWG</sequence>
<evidence type="ECO:0000313" key="2">
    <source>
        <dbReference type="Proteomes" id="UP000238479"/>
    </source>
</evidence>
<dbReference type="EMBL" id="PDCK01000043">
    <property type="protein sequence ID" value="PRQ30520.1"/>
    <property type="molecule type" value="Genomic_DNA"/>
</dbReference>
<dbReference type="Proteomes" id="UP000238479">
    <property type="component" value="Chromosome 5"/>
</dbReference>
<comment type="caution">
    <text evidence="1">The sequence shown here is derived from an EMBL/GenBank/DDBJ whole genome shotgun (WGS) entry which is preliminary data.</text>
</comment>
<accession>A0A2P6Q8L2</accession>
<name>A0A2P6Q8L2_ROSCH</name>
<reference evidence="1 2" key="1">
    <citation type="journal article" date="2018" name="Nat. Genet.">
        <title>The Rosa genome provides new insights in the design of modern roses.</title>
        <authorList>
            <person name="Bendahmane M."/>
        </authorList>
    </citation>
    <scope>NUCLEOTIDE SEQUENCE [LARGE SCALE GENOMIC DNA]</scope>
    <source>
        <strain evidence="2">cv. Old Blush</strain>
    </source>
</reference>